<accession>A0AA86R7J6</accession>
<organism evidence="1">
    <name type="scientific">Hexamita inflata</name>
    <dbReference type="NCBI Taxonomy" id="28002"/>
    <lineage>
        <taxon>Eukaryota</taxon>
        <taxon>Metamonada</taxon>
        <taxon>Diplomonadida</taxon>
        <taxon>Hexamitidae</taxon>
        <taxon>Hexamitinae</taxon>
        <taxon>Hexamita</taxon>
    </lineage>
</organism>
<gene>
    <name evidence="2" type="ORF">HINF_LOCUS48061</name>
    <name evidence="1" type="ORF">HINF_LOCUS59705</name>
</gene>
<dbReference type="AlphaFoldDB" id="A0AA86R7J6"/>
<dbReference type="EMBL" id="CAXDID020000219">
    <property type="protein sequence ID" value="CAL6058171.1"/>
    <property type="molecule type" value="Genomic_DNA"/>
</dbReference>
<reference evidence="2 3" key="2">
    <citation type="submission" date="2024-07" db="EMBL/GenBank/DDBJ databases">
        <authorList>
            <person name="Akdeniz Z."/>
        </authorList>
    </citation>
    <scope>NUCLEOTIDE SEQUENCE [LARGE SCALE GENOMIC DNA]</scope>
</reference>
<name>A0AA86R7J6_9EUKA</name>
<keyword evidence="3" id="KW-1185">Reference proteome</keyword>
<proteinExistence type="predicted"/>
<reference evidence="1" key="1">
    <citation type="submission" date="2023-06" db="EMBL/GenBank/DDBJ databases">
        <authorList>
            <person name="Kurt Z."/>
        </authorList>
    </citation>
    <scope>NUCLEOTIDE SEQUENCE</scope>
</reference>
<comment type="caution">
    <text evidence="1">The sequence shown here is derived from an EMBL/GenBank/DDBJ whole genome shotgun (WGS) entry which is preliminary data.</text>
</comment>
<dbReference type="EMBL" id="CATOUU010001103">
    <property type="protein sequence ID" value="CAI9972060.1"/>
    <property type="molecule type" value="Genomic_DNA"/>
</dbReference>
<evidence type="ECO:0000313" key="2">
    <source>
        <dbReference type="EMBL" id="CAL6058171.1"/>
    </source>
</evidence>
<evidence type="ECO:0000313" key="1">
    <source>
        <dbReference type="EMBL" id="CAI9972060.1"/>
    </source>
</evidence>
<protein>
    <submittedName>
        <fullName evidence="2">Hypothetical_protein</fullName>
    </submittedName>
</protein>
<evidence type="ECO:0000313" key="3">
    <source>
        <dbReference type="Proteomes" id="UP001642409"/>
    </source>
</evidence>
<sequence>MRLNYNSFYAWSGIFIQIQNSVVILTQFNIKTLFIEKVFSFFSSFLSSIRFCSNKQKVVERKYQKQIQIISYQRITENIPVFPWTEDRDKGYYGSSLINKSQFYKVKQLE</sequence>
<dbReference type="Proteomes" id="UP001642409">
    <property type="component" value="Unassembled WGS sequence"/>
</dbReference>